<dbReference type="PANTHER" id="PTHR36153">
    <property type="entry name" value="INNER MEMBRANE PROTEIN-RELATED"/>
    <property type="match status" value="1"/>
</dbReference>
<evidence type="ECO:0000256" key="1">
    <source>
        <dbReference type="SAM" id="Phobius"/>
    </source>
</evidence>
<proteinExistence type="predicted"/>
<feature type="domain" description="Type VI secretion system component TssM1 N-terminal" evidence="2">
    <location>
        <begin position="116"/>
        <end position="348"/>
    </location>
</feature>
<dbReference type="PANTHER" id="PTHR36153:SF1">
    <property type="entry name" value="TYPE VI SECRETION SYSTEM COMPONENT TSSM1"/>
    <property type="match status" value="1"/>
</dbReference>
<keyword evidence="1" id="KW-0812">Transmembrane</keyword>
<evidence type="ECO:0000313" key="3">
    <source>
        <dbReference type="EMBL" id="TBU91635.1"/>
    </source>
</evidence>
<gene>
    <name evidence="3" type="ORF">DNJ96_15850</name>
</gene>
<evidence type="ECO:0000259" key="2">
    <source>
        <dbReference type="Pfam" id="PF14331"/>
    </source>
</evidence>
<protein>
    <submittedName>
        <fullName evidence="3">Type VI secretion system protein ImpL</fullName>
    </submittedName>
</protein>
<keyword evidence="4" id="KW-1185">Reference proteome</keyword>
<organism evidence="3 4">
    <name type="scientific">Stutzerimonas kirkiae</name>
    <dbReference type="NCBI Taxonomy" id="2211392"/>
    <lineage>
        <taxon>Bacteria</taxon>
        <taxon>Pseudomonadati</taxon>
        <taxon>Pseudomonadota</taxon>
        <taxon>Gammaproteobacteria</taxon>
        <taxon>Pseudomonadales</taxon>
        <taxon>Pseudomonadaceae</taxon>
        <taxon>Stutzerimonas</taxon>
    </lineage>
</organism>
<evidence type="ECO:0000313" key="4">
    <source>
        <dbReference type="Proteomes" id="UP000292639"/>
    </source>
</evidence>
<dbReference type="Pfam" id="PF14331">
    <property type="entry name" value="IcmF-related_N"/>
    <property type="match status" value="1"/>
</dbReference>
<feature type="transmembrane region" description="Helical" evidence="1">
    <location>
        <begin position="6"/>
        <end position="25"/>
    </location>
</feature>
<keyword evidence="1" id="KW-1133">Transmembrane helix</keyword>
<dbReference type="RefSeq" id="WP_131185400.1">
    <property type="nucleotide sequence ID" value="NZ_QJUO01000027.1"/>
</dbReference>
<accession>A0A4Q9QZU0</accession>
<sequence length="1250" mass="139620">MSLWPVLLVIALLMLLGFALLFWWLRSRGARAVRALYLTVRQMEQDHGVSDRYGFPWYLLLGDPALGQGLCPAWNLNAVGPAAWFGRWWADQDGAVLAVPQALFLPEEGSPPTLLQWRRLLSLLVRLRPRRPLDGVIWNIPAQRLLEPLFWSHDSLLLKRRFNDLLQRLGLSLPVYVVVSGLEQLPGFEALLEALPEQARQRNLGWTSAVPVDLVWQTEVVDAGFDSVLQSLQAVVLEAAVLNGRLDNDLHGFPRELEALRDGLRLRLELAFQGNSLGEAARLRGLYFTGRQHQVAAPDAPEPPPGVAAPQVFCQRLWQERLLAEQGLARAVPRILRLRLRSQWLVAMGAAALACVWLLGMLWVWHDSTRDARILVQGVQTLQRGSDLTERQRLQAYWRLLQDAPRWHYRSLLYPGSWFSGFDDEMDRLVRGLALNQALLPLHRLLRDDFAQLQRIGQDGPAAHTAHDSPERWPAFVDSRRLADGLVRLERRNDWYAAVRNGTPAPLETLMLLANDRLALDLQVSARPGMAHFDSALAAGVPEAPPGIAMEKSAAIIEGHFRELMWQWLDQYFMADAVVRPASYLRLQLAQLGNGQGRKPAELEEIQALIESLRRALEQGNVSSNNDGGLVPGYRELLESVGQSRLLGKDMANALVAEAEQLRRSFQARWIAPAGLRNDNLLQQQSNGTLLLQEHVAGLGSAIDGLLREDFVVMAYRHHDQDFDPSGLVHLDARSINAALAHYQDFLGYLSQAQGSMPADYRQALIRSAESAAAVAMWSRLAGHRGSNREVPMGRGFDVPVEAARQVRQAFEVLGREHLAQALEGHLTALALDDIAAALVEIDRLPLMHERSKVSDWQGGPNLGLQFYRSTDIQDLKQTLARQFEIMLAVTESHAPALAWLNGNDNLGYSERDQVLRLYGLSEEMARYKMQNPASAPALLEQMLSRDFMQMDSANCGQVLATSMLPPGQGELSRHIRNLHGQAQRRCQALQQRLAGDAWDAIVEYFQRHLAGRFPFSHDPRAEDADPQKARHFIGLLEKNLAVARTGLQSSTSLEQLDFLDRLQSAQALLAAILDERATGKGLEVEVHWRTEREYERGAEQVIRWALHVADRQIDYPGDGGQRLQWRVGEPVRLVLRWASGSLLRPAIDTRQAGMAVAGLEAGWQYSGPWALLRMMNAHAVTPDAATADERSLLLQVPVREADRAPSTARMFLRLVLAEQGTGATLSLPELSVPASRPYAANGNSPWESP</sequence>
<dbReference type="AlphaFoldDB" id="A0A4Q9QZU0"/>
<name>A0A4Q9QZU0_9GAMM</name>
<reference evidence="3 4" key="1">
    <citation type="submission" date="2018-06" db="EMBL/GenBank/DDBJ databases">
        <title>Three novel Pseudomonas species isolated from symptomatic oak.</title>
        <authorList>
            <person name="Bueno-Gonzalez V."/>
            <person name="Brady C."/>
        </authorList>
    </citation>
    <scope>NUCLEOTIDE SEQUENCE [LARGE SCALE GENOMIC DNA]</scope>
    <source>
        <strain evidence="3 4">P17C</strain>
    </source>
</reference>
<keyword evidence="1" id="KW-0472">Membrane</keyword>
<comment type="caution">
    <text evidence="3">The sequence shown here is derived from an EMBL/GenBank/DDBJ whole genome shotgun (WGS) entry which is preliminary data.</text>
</comment>
<dbReference type="Proteomes" id="UP000292639">
    <property type="component" value="Unassembled WGS sequence"/>
</dbReference>
<dbReference type="InterPro" id="IPR025743">
    <property type="entry name" value="TssM1_N"/>
</dbReference>
<dbReference type="InterPro" id="IPR053156">
    <property type="entry name" value="T6SS_TssM-like"/>
</dbReference>
<feature type="transmembrane region" description="Helical" evidence="1">
    <location>
        <begin position="344"/>
        <end position="365"/>
    </location>
</feature>
<dbReference type="EMBL" id="QJUP01000026">
    <property type="protein sequence ID" value="TBU91635.1"/>
    <property type="molecule type" value="Genomic_DNA"/>
</dbReference>